<dbReference type="SUPFAM" id="SSF54292">
    <property type="entry name" value="2Fe-2S ferredoxin-like"/>
    <property type="match status" value="1"/>
</dbReference>
<keyword evidence="1" id="KW-0001">2Fe-2S</keyword>
<dbReference type="InterPro" id="IPR036884">
    <property type="entry name" value="2Fe-2S-bd_dom_sf"/>
</dbReference>
<evidence type="ECO:0000256" key="4">
    <source>
        <dbReference type="ARBA" id="ARBA00023004"/>
    </source>
</evidence>
<dbReference type="PROSITE" id="PS51085">
    <property type="entry name" value="2FE2S_FER_2"/>
    <property type="match status" value="1"/>
</dbReference>
<dbReference type="InterPro" id="IPR001041">
    <property type="entry name" value="2Fe-2S_ferredoxin-type"/>
</dbReference>
<keyword evidence="4" id="KW-0408">Iron</keyword>
<feature type="domain" description="2Fe-2S ferredoxin-type" evidence="6">
    <location>
        <begin position="4"/>
        <end position="80"/>
    </location>
</feature>
<protein>
    <submittedName>
        <fullName evidence="7">Aerobic-type carbon monoxide dehydrogenase, small subunit CoxS/CutS-like protein</fullName>
    </submittedName>
</protein>
<dbReference type="AlphaFoldDB" id="R4KJH4"/>
<dbReference type="PANTHER" id="PTHR44379:SF5">
    <property type="entry name" value="OXIDOREDUCTASE WITH IRON-SULFUR SUBUNIT"/>
    <property type="match status" value="1"/>
</dbReference>
<dbReference type="RefSeq" id="WP_006523685.1">
    <property type="nucleotide sequence ID" value="NC_021184.1"/>
</dbReference>
<dbReference type="Gene3D" id="3.10.20.30">
    <property type="match status" value="1"/>
</dbReference>
<evidence type="ECO:0000313" key="8">
    <source>
        <dbReference type="Proteomes" id="UP000013520"/>
    </source>
</evidence>
<dbReference type="GO" id="GO:0016491">
    <property type="term" value="F:oxidoreductase activity"/>
    <property type="evidence" value="ECO:0007669"/>
    <property type="project" value="UniProtKB-KW"/>
</dbReference>
<dbReference type="SUPFAM" id="SSF47741">
    <property type="entry name" value="CO dehydrogenase ISP C-domain like"/>
    <property type="match status" value="1"/>
</dbReference>
<dbReference type="HOGENOM" id="CLU_052511_3_1_9"/>
<dbReference type="Pfam" id="PF00111">
    <property type="entry name" value="Fer2"/>
    <property type="match status" value="1"/>
</dbReference>
<proteinExistence type="predicted"/>
<sequence>MKKELATFIVNGVSHDVVITSNMTLVELLRDELNLTGARESCGDGDCGCCTVLIDGKPTLACLTLAVTVKRKNILTIEGLAEGENLHPLQKSFVEHGALQCGYCTPGMILSAKFLLDENPNPKREEVKKGLGGNLCRCTGYNKIIKAVLSVGGGGK</sequence>
<dbReference type="CDD" id="cd00207">
    <property type="entry name" value="fer2"/>
    <property type="match status" value="1"/>
</dbReference>
<keyword evidence="3" id="KW-0560">Oxidoreductase</keyword>
<reference evidence="7 8" key="1">
    <citation type="submission" date="2012-01" db="EMBL/GenBank/DDBJ databases">
        <title>Complete sequence of Desulfotomaculum gibsoniae DSM 7213.</title>
        <authorList>
            <consortium name="US DOE Joint Genome Institute"/>
            <person name="Lucas S."/>
            <person name="Han J."/>
            <person name="Lapidus A."/>
            <person name="Cheng J.-F."/>
            <person name="Goodwin L."/>
            <person name="Pitluck S."/>
            <person name="Peters L."/>
            <person name="Ovchinnikova G."/>
            <person name="Teshima H."/>
            <person name="Detter J.C."/>
            <person name="Han C."/>
            <person name="Tapia R."/>
            <person name="Land M."/>
            <person name="Hauser L."/>
            <person name="Kyrpides N."/>
            <person name="Ivanova N."/>
            <person name="Pagani I."/>
            <person name="Parshina S."/>
            <person name="Plugge C."/>
            <person name="Muyzer G."/>
            <person name="Kuever J."/>
            <person name="Ivanova A."/>
            <person name="Nazina T."/>
            <person name="Klenk H.-P."/>
            <person name="Brambilla E."/>
            <person name="Spring S."/>
            <person name="Stams A.F."/>
            <person name="Woyke T."/>
        </authorList>
    </citation>
    <scope>NUCLEOTIDE SEQUENCE [LARGE SCALE GENOMIC DNA]</scope>
    <source>
        <strain evidence="7 8">DSM 7213</strain>
    </source>
</reference>
<dbReference type="OrthoDB" id="9796880at2"/>
<dbReference type="Pfam" id="PF01799">
    <property type="entry name" value="Fer2_2"/>
    <property type="match status" value="1"/>
</dbReference>
<dbReference type="EMBL" id="CP003273">
    <property type="protein sequence ID" value="AGL00670.1"/>
    <property type="molecule type" value="Genomic_DNA"/>
</dbReference>
<dbReference type="Proteomes" id="UP000013520">
    <property type="component" value="Chromosome"/>
</dbReference>
<dbReference type="GO" id="GO:0051537">
    <property type="term" value="F:2 iron, 2 sulfur cluster binding"/>
    <property type="evidence" value="ECO:0007669"/>
    <property type="project" value="UniProtKB-KW"/>
</dbReference>
<dbReference type="eggNOG" id="COG2080">
    <property type="taxonomic scope" value="Bacteria"/>
</dbReference>
<keyword evidence="2" id="KW-0479">Metal-binding</keyword>
<dbReference type="GO" id="GO:0046872">
    <property type="term" value="F:metal ion binding"/>
    <property type="evidence" value="ECO:0007669"/>
    <property type="project" value="UniProtKB-KW"/>
</dbReference>
<dbReference type="PANTHER" id="PTHR44379">
    <property type="entry name" value="OXIDOREDUCTASE WITH IRON-SULFUR SUBUNIT"/>
    <property type="match status" value="1"/>
</dbReference>
<evidence type="ECO:0000256" key="5">
    <source>
        <dbReference type="ARBA" id="ARBA00023014"/>
    </source>
</evidence>
<dbReference type="KEGG" id="dgi:Desgi_1147"/>
<evidence type="ECO:0000256" key="3">
    <source>
        <dbReference type="ARBA" id="ARBA00023002"/>
    </source>
</evidence>
<dbReference type="FunFam" id="1.10.150.120:FF:000003">
    <property type="entry name" value="Carbon monoxide dehydrogenase, small subunit"/>
    <property type="match status" value="1"/>
</dbReference>
<evidence type="ECO:0000256" key="1">
    <source>
        <dbReference type="ARBA" id="ARBA00022714"/>
    </source>
</evidence>
<dbReference type="Gene3D" id="1.10.150.120">
    <property type="entry name" value="[2Fe-2S]-binding domain"/>
    <property type="match status" value="1"/>
</dbReference>
<dbReference type="InterPro" id="IPR036010">
    <property type="entry name" value="2Fe-2S_ferredoxin-like_sf"/>
</dbReference>
<keyword evidence="5" id="KW-0411">Iron-sulfur</keyword>
<evidence type="ECO:0000256" key="2">
    <source>
        <dbReference type="ARBA" id="ARBA00022723"/>
    </source>
</evidence>
<dbReference type="InterPro" id="IPR002888">
    <property type="entry name" value="2Fe-2S-bd"/>
</dbReference>
<evidence type="ECO:0000313" key="7">
    <source>
        <dbReference type="EMBL" id="AGL00670.1"/>
    </source>
</evidence>
<gene>
    <name evidence="7" type="ORF">Desgi_1147</name>
</gene>
<keyword evidence="8" id="KW-1185">Reference proteome</keyword>
<evidence type="ECO:0000259" key="6">
    <source>
        <dbReference type="PROSITE" id="PS51085"/>
    </source>
</evidence>
<organism evidence="7 8">
    <name type="scientific">Desulfoscipio gibsoniae DSM 7213</name>
    <dbReference type="NCBI Taxonomy" id="767817"/>
    <lineage>
        <taxon>Bacteria</taxon>
        <taxon>Bacillati</taxon>
        <taxon>Bacillota</taxon>
        <taxon>Clostridia</taxon>
        <taxon>Eubacteriales</taxon>
        <taxon>Desulfallaceae</taxon>
        <taxon>Desulfoscipio</taxon>
    </lineage>
</organism>
<dbReference type="STRING" id="767817.Desgi_1147"/>
<dbReference type="InterPro" id="IPR012675">
    <property type="entry name" value="Beta-grasp_dom_sf"/>
</dbReference>
<name>R4KJH4_9FIRM</name>
<dbReference type="InterPro" id="IPR051452">
    <property type="entry name" value="Diverse_Oxidoreductases"/>
</dbReference>
<accession>R4KJH4</accession>